<protein>
    <submittedName>
        <fullName evidence="1">Uncharacterized protein</fullName>
    </submittedName>
</protein>
<evidence type="ECO:0000313" key="2">
    <source>
        <dbReference type="Proteomes" id="UP000481417"/>
    </source>
</evidence>
<evidence type="ECO:0000313" key="1">
    <source>
        <dbReference type="EMBL" id="MTE01013.1"/>
    </source>
</evidence>
<dbReference type="AlphaFoldDB" id="A0A6L6HS07"/>
<name>A0A6L6HS07_9RHOB</name>
<accession>A0A6L6HS07</accession>
<organism evidence="1 2">
    <name type="scientific">Paracoccus lichenicola</name>
    <dbReference type="NCBI Taxonomy" id="2665644"/>
    <lineage>
        <taxon>Bacteria</taxon>
        <taxon>Pseudomonadati</taxon>
        <taxon>Pseudomonadota</taxon>
        <taxon>Alphaproteobacteria</taxon>
        <taxon>Rhodobacterales</taxon>
        <taxon>Paracoccaceae</taxon>
        <taxon>Paracoccus</taxon>
    </lineage>
</organism>
<proteinExistence type="predicted"/>
<comment type="caution">
    <text evidence="1">The sequence shown here is derived from an EMBL/GenBank/DDBJ whole genome shotgun (WGS) entry which is preliminary data.</text>
</comment>
<dbReference type="RefSeq" id="WP_154765097.1">
    <property type="nucleotide sequence ID" value="NZ_WMBT01000007.1"/>
</dbReference>
<sequence length="50" mass="5366">MPVLAGFDTVADRLRVLIGMTNRRVIVETGEVKHTPSAGTVNCNTMPILA</sequence>
<dbReference type="EMBL" id="WMBT01000007">
    <property type="protein sequence ID" value="MTE01013.1"/>
    <property type="molecule type" value="Genomic_DNA"/>
</dbReference>
<keyword evidence="2" id="KW-1185">Reference proteome</keyword>
<gene>
    <name evidence="1" type="ORF">GIY56_11975</name>
</gene>
<reference evidence="1 2" key="1">
    <citation type="submission" date="2019-11" db="EMBL/GenBank/DDBJ databases">
        <authorList>
            <person name="Lang L."/>
        </authorList>
    </citation>
    <scope>NUCLEOTIDE SEQUENCE [LARGE SCALE GENOMIC DNA]</scope>
    <source>
        <strain evidence="1 2">YIM 132242</strain>
    </source>
</reference>
<dbReference type="Proteomes" id="UP000481417">
    <property type="component" value="Unassembled WGS sequence"/>
</dbReference>